<dbReference type="Gene3D" id="3.30.300.20">
    <property type="match status" value="1"/>
</dbReference>
<dbReference type="InterPro" id="IPR052924">
    <property type="entry name" value="OsmC/Ohr_hydroprdx_reductase"/>
</dbReference>
<dbReference type="Proteomes" id="UP001499843">
    <property type="component" value="Unassembled WGS sequence"/>
</dbReference>
<organism evidence="1 2">
    <name type="scientific">Nonomuraea monospora</name>
    <dbReference type="NCBI Taxonomy" id="568818"/>
    <lineage>
        <taxon>Bacteria</taxon>
        <taxon>Bacillati</taxon>
        <taxon>Actinomycetota</taxon>
        <taxon>Actinomycetes</taxon>
        <taxon>Streptosporangiales</taxon>
        <taxon>Streptosporangiaceae</taxon>
        <taxon>Nonomuraea</taxon>
    </lineage>
</organism>
<dbReference type="Pfam" id="PF02566">
    <property type="entry name" value="OsmC"/>
    <property type="match status" value="1"/>
</dbReference>
<name>A0ABN3CYF2_9ACTN</name>
<dbReference type="InterPro" id="IPR003718">
    <property type="entry name" value="OsmC/Ohr_fam"/>
</dbReference>
<evidence type="ECO:0000313" key="1">
    <source>
        <dbReference type="EMBL" id="GAA2214511.1"/>
    </source>
</evidence>
<gene>
    <name evidence="1" type="ORF">GCM10009850_099760</name>
</gene>
<reference evidence="1 2" key="1">
    <citation type="journal article" date="2019" name="Int. J. Syst. Evol. Microbiol.">
        <title>The Global Catalogue of Microorganisms (GCM) 10K type strain sequencing project: providing services to taxonomists for standard genome sequencing and annotation.</title>
        <authorList>
            <consortium name="The Broad Institute Genomics Platform"/>
            <consortium name="The Broad Institute Genome Sequencing Center for Infectious Disease"/>
            <person name="Wu L."/>
            <person name="Ma J."/>
        </authorList>
    </citation>
    <scope>NUCLEOTIDE SEQUENCE [LARGE SCALE GENOMIC DNA]</scope>
    <source>
        <strain evidence="1 2">JCM 16114</strain>
    </source>
</reference>
<dbReference type="PANTHER" id="PTHR35368">
    <property type="entry name" value="HYDROPEROXIDE REDUCTASE"/>
    <property type="match status" value="1"/>
</dbReference>
<evidence type="ECO:0000313" key="2">
    <source>
        <dbReference type="Proteomes" id="UP001499843"/>
    </source>
</evidence>
<keyword evidence="2" id="KW-1185">Reference proteome</keyword>
<dbReference type="SUPFAM" id="SSF82784">
    <property type="entry name" value="OsmC-like"/>
    <property type="match status" value="1"/>
</dbReference>
<dbReference type="InterPro" id="IPR036102">
    <property type="entry name" value="OsmC/Ohrsf"/>
</dbReference>
<dbReference type="InterPro" id="IPR015946">
    <property type="entry name" value="KH_dom-like_a/b"/>
</dbReference>
<protein>
    <recommendedName>
        <fullName evidence="3">OsmC family protein</fullName>
    </recommendedName>
</protein>
<dbReference type="RefSeq" id="WP_344492183.1">
    <property type="nucleotide sequence ID" value="NZ_BAAAQX010000041.1"/>
</dbReference>
<dbReference type="PANTHER" id="PTHR35368:SF1">
    <property type="entry name" value="HYDROPEROXIDE REDUCTASE"/>
    <property type="match status" value="1"/>
</dbReference>
<accession>A0ABN3CYF2</accession>
<sequence length="177" mass="18627">MNGIDSPLRLEAGARLTDALRIQPVSRPWTTLTTWDDGFHTVTTARGHRMDADETVDFGAADTAPTAYEHVLGALGSCVAAGMVLQATVRGIVLRHLSVEVTGGFDNLLQPGHPPAADTAGHMALQVIGTVGAEADDEVVRDLWDRVVGGSPVANTIRRPTPVLATLRLIDVPHGAA</sequence>
<dbReference type="EMBL" id="BAAAQX010000041">
    <property type="protein sequence ID" value="GAA2214511.1"/>
    <property type="molecule type" value="Genomic_DNA"/>
</dbReference>
<evidence type="ECO:0008006" key="3">
    <source>
        <dbReference type="Google" id="ProtNLM"/>
    </source>
</evidence>
<comment type="caution">
    <text evidence="1">The sequence shown here is derived from an EMBL/GenBank/DDBJ whole genome shotgun (WGS) entry which is preliminary data.</text>
</comment>
<proteinExistence type="predicted"/>